<dbReference type="SUPFAM" id="SSF54593">
    <property type="entry name" value="Glyoxalase/Bleomycin resistance protein/Dihydroxybiphenyl dioxygenase"/>
    <property type="match status" value="1"/>
</dbReference>
<dbReference type="RefSeq" id="WP_263123461.1">
    <property type="nucleotide sequence ID" value="NZ_CP106753.1"/>
</dbReference>
<reference evidence="2" key="1">
    <citation type="submission" date="2022-10" db="EMBL/GenBank/DDBJ databases">
        <title>Chitiniphilus purpureus sp. nov., a novel chitin-degrading bacterium isolated from crawfish pond sediment.</title>
        <authorList>
            <person name="Li K."/>
        </authorList>
    </citation>
    <scope>NUCLEOTIDE SEQUENCE</scope>
    <source>
        <strain evidence="2">CD1</strain>
    </source>
</reference>
<evidence type="ECO:0000313" key="3">
    <source>
        <dbReference type="Proteomes" id="UP001061302"/>
    </source>
</evidence>
<name>A0ABY6DIJ7_9NEIS</name>
<feature type="domain" description="VOC" evidence="1">
    <location>
        <begin position="13"/>
        <end position="135"/>
    </location>
</feature>
<dbReference type="InterPro" id="IPR029068">
    <property type="entry name" value="Glyas_Bleomycin-R_OHBP_Dase"/>
</dbReference>
<evidence type="ECO:0000259" key="1">
    <source>
        <dbReference type="PROSITE" id="PS51819"/>
    </source>
</evidence>
<gene>
    <name evidence="2" type="ORF">N8I74_12615</name>
</gene>
<protein>
    <submittedName>
        <fullName evidence="2">VOC family protein</fullName>
    </submittedName>
</protein>
<dbReference type="InterPro" id="IPR037523">
    <property type="entry name" value="VOC_core"/>
</dbReference>
<proteinExistence type="predicted"/>
<dbReference type="PROSITE" id="PS51819">
    <property type="entry name" value="VOC"/>
    <property type="match status" value="1"/>
</dbReference>
<keyword evidence="3" id="KW-1185">Reference proteome</keyword>
<dbReference type="EMBL" id="CP106753">
    <property type="protein sequence ID" value="UXY14161.1"/>
    <property type="molecule type" value="Genomic_DNA"/>
</dbReference>
<dbReference type="Gene3D" id="3.30.720.110">
    <property type="match status" value="1"/>
</dbReference>
<dbReference type="PANTHER" id="PTHR34109:SF1">
    <property type="entry name" value="VOC DOMAIN-CONTAINING PROTEIN"/>
    <property type="match status" value="1"/>
</dbReference>
<dbReference type="PANTHER" id="PTHR34109">
    <property type="entry name" value="BNAUNNG04460D PROTEIN-RELATED"/>
    <property type="match status" value="1"/>
</dbReference>
<organism evidence="2 3">
    <name type="scientific">Chitiniphilus purpureus</name>
    <dbReference type="NCBI Taxonomy" id="2981137"/>
    <lineage>
        <taxon>Bacteria</taxon>
        <taxon>Pseudomonadati</taxon>
        <taxon>Pseudomonadota</taxon>
        <taxon>Betaproteobacteria</taxon>
        <taxon>Neisseriales</taxon>
        <taxon>Chitinibacteraceae</taxon>
        <taxon>Chitiniphilus</taxon>
    </lineage>
</organism>
<sequence length="148" mass="16329">MPDPLDPLLRDHRPIIPYLFVHDAAGALAFYQHAFDAQVCSVMQDGERIGHAELRIRGQPFMLASEYPELEVLSPRTRGGSTVGLLLYVDDADASFARAIRAGARARDPVVDKPYGDRSGTLIDPFGHLWYISSRITPPSPQEATADQ</sequence>
<dbReference type="Pfam" id="PF00903">
    <property type="entry name" value="Glyoxalase"/>
    <property type="match status" value="1"/>
</dbReference>
<dbReference type="Gene3D" id="3.30.720.120">
    <property type="match status" value="1"/>
</dbReference>
<dbReference type="InterPro" id="IPR004360">
    <property type="entry name" value="Glyas_Fos-R_dOase_dom"/>
</dbReference>
<accession>A0ABY6DIJ7</accession>
<evidence type="ECO:0000313" key="2">
    <source>
        <dbReference type="EMBL" id="UXY14161.1"/>
    </source>
</evidence>
<dbReference type="CDD" id="cd07246">
    <property type="entry name" value="VOC_like"/>
    <property type="match status" value="1"/>
</dbReference>
<dbReference type="Proteomes" id="UP001061302">
    <property type="component" value="Chromosome"/>
</dbReference>